<evidence type="ECO:0000256" key="2">
    <source>
        <dbReference type="ARBA" id="ARBA00012438"/>
    </source>
</evidence>
<keyword evidence="3 6" id="KW-0597">Phosphoprotein</keyword>
<dbReference type="SUPFAM" id="SSF55785">
    <property type="entry name" value="PYP-like sensor domain (PAS domain)"/>
    <property type="match status" value="2"/>
</dbReference>
<evidence type="ECO:0000313" key="11">
    <source>
        <dbReference type="Proteomes" id="UP000321513"/>
    </source>
</evidence>
<gene>
    <name evidence="10" type="ORF">SAE01_08950</name>
</gene>
<dbReference type="InterPro" id="IPR036890">
    <property type="entry name" value="HATPase_C_sf"/>
</dbReference>
<dbReference type="SUPFAM" id="SSF47384">
    <property type="entry name" value="Homodimeric domain of signal transducing histidine kinase"/>
    <property type="match status" value="1"/>
</dbReference>
<dbReference type="PROSITE" id="PS50109">
    <property type="entry name" value="HIS_KIN"/>
    <property type="match status" value="1"/>
</dbReference>
<evidence type="ECO:0000259" key="9">
    <source>
        <dbReference type="PROSITE" id="PS50112"/>
    </source>
</evidence>
<feature type="domain" description="Histidine kinase" evidence="7">
    <location>
        <begin position="396"/>
        <end position="608"/>
    </location>
</feature>
<sequence>MRQSALQILVIEDNPGDYLLVSEYLEESFPTAHIFHGDTLKKGIGFLEKENIDVILLDLTLPDGMGISSFHTINSRFPQVPVIILTGLGDTEVALEILKVGAQDFIVKDDSNPAVLAKSINYGIERSKIHEHLKKSEEQYKFLFNNNPLPICAYEIDGDRILMVNEAAIEHYGYSEREFLSMTIHDLRPRREPTIDFSPTVRKSRNLILDIQHQKKNEEIIDIEMRTHEILIEGKRACLAVIHDVTETNRAKEQLRESEQMFRTISENFPNGAVAILDKDFTILYTAGKEFHIKNVEASYFENTDYTSHFHSPIKEKVRDHLIKVFNGENAVFETSYEDLSYMISAVPLYETSGSINKILIASQNITAQKRNEMEKEMLIEELTQNNSDLRQFSYITSHNLRAPLSNLLGIIKLLDTSLITDPMNLLLLQNFEECTLQLNETVNDLLNVLIIKNNVNAKKEELDIRKVFERVLHSVQTAIEKKQTTVITDFDEAYEVLFNKTYLESILLNLVTNAVKYSSPDRPLEIKVRTKKTADEVILYFSDNGLGIDLHRYKDRIFGLYQRFHDHADSKGLGLYIVNSQIRVMGGEINVESEVDKGTTFIITFKN</sequence>
<proteinExistence type="predicted"/>
<dbReference type="SMART" id="SM00448">
    <property type="entry name" value="REC"/>
    <property type="match status" value="1"/>
</dbReference>
<organism evidence="10 11">
    <name type="scientific">Segetibacter aerophilus</name>
    <dbReference type="NCBI Taxonomy" id="670293"/>
    <lineage>
        <taxon>Bacteria</taxon>
        <taxon>Pseudomonadati</taxon>
        <taxon>Bacteroidota</taxon>
        <taxon>Chitinophagia</taxon>
        <taxon>Chitinophagales</taxon>
        <taxon>Chitinophagaceae</taxon>
        <taxon>Segetibacter</taxon>
    </lineage>
</organism>
<dbReference type="Pfam" id="PF02518">
    <property type="entry name" value="HATPase_c"/>
    <property type="match status" value="1"/>
</dbReference>
<dbReference type="InterPro" id="IPR005467">
    <property type="entry name" value="His_kinase_dom"/>
</dbReference>
<name>A0A512B8Z0_9BACT</name>
<dbReference type="PANTHER" id="PTHR43304:SF1">
    <property type="entry name" value="PAC DOMAIN-CONTAINING PROTEIN"/>
    <property type="match status" value="1"/>
</dbReference>
<dbReference type="InterPro" id="IPR000014">
    <property type="entry name" value="PAS"/>
</dbReference>
<dbReference type="PANTHER" id="PTHR43304">
    <property type="entry name" value="PHYTOCHROME-LIKE PROTEIN CPH1"/>
    <property type="match status" value="1"/>
</dbReference>
<evidence type="ECO:0000256" key="6">
    <source>
        <dbReference type="PROSITE-ProRule" id="PRU00169"/>
    </source>
</evidence>
<evidence type="ECO:0000313" key="10">
    <source>
        <dbReference type="EMBL" id="GEO08399.1"/>
    </source>
</evidence>
<dbReference type="Gene3D" id="3.30.450.20">
    <property type="entry name" value="PAS domain"/>
    <property type="match status" value="2"/>
</dbReference>
<evidence type="ECO:0000259" key="7">
    <source>
        <dbReference type="PROSITE" id="PS50109"/>
    </source>
</evidence>
<evidence type="ECO:0000259" key="8">
    <source>
        <dbReference type="PROSITE" id="PS50110"/>
    </source>
</evidence>
<dbReference type="RefSeq" id="WP_147202461.1">
    <property type="nucleotide sequence ID" value="NZ_BJYT01000002.1"/>
</dbReference>
<dbReference type="Gene3D" id="3.40.50.2300">
    <property type="match status" value="1"/>
</dbReference>
<evidence type="ECO:0000256" key="5">
    <source>
        <dbReference type="ARBA" id="ARBA00022777"/>
    </source>
</evidence>
<dbReference type="Proteomes" id="UP000321513">
    <property type="component" value="Unassembled WGS sequence"/>
</dbReference>
<dbReference type="InterPro" id="IPR003661">
    <property type="entry name" value="HisK_dim/P_dom"/>
</dbReference>
<dbReference type="InterPro" id="IPR052162">
    <property type="entry name" value="Sensor_kinase/Photoreceptor"/>
</dbReference>
<dbReference type="SMART" id="SM00091">
    <property type="entry name" value="PAS"/>
    <property type="match status" value="2"/>
</dbReference>
<dbReference type="Gene3D" id="1.10.287.130">
    <property type="match status" value="1"/>
</dbReference>
<keyword evidence="4" id="KW-0808">Transferase</keyword>
<dbReference type="InterPro" id="IPR001789">
    <property type="entry name" value="Sig_transdc_resp-reg_receiver"/>
</dbReference>
<dbReference type="InterPro" id="IPR004358">
    <property type="entry name" value="Sig_transdc_His_kin-like_C"/>
</dbReference>
<dbReference type="PROSITE" id="PS50110">
    <property type="entry name" value="RESPONSE_REGULATORY"/>
    <property type="match status" value="1"/>
</dbReference>
<dbReference type="InterPro" id="IPR035965">
    <property type="entry name" value="PAS-like_dom_sf"/>
</dbReference>
<reference evidence="10 11" key="1">
    <citation type="submission" date="2019-07" db="EMBL/GenBank/DDBJ databases">
        <title>Whole genome shotgun sequence of Segetibacter aerophilus NBRC 106135.</title>
        <authorList>
            <person name="Hosoyama A."/>
            <person name="Uohara A."/>
            <person name="Ohji S."/>
            <person name="Ichikawa N."/>
        </authorList>
    </citation>
    <scope>NUCLEOTIDE SEQUENCE [LARGE SCALE GENOMIC DNA]</scope>
    <source>
        <strain evidence="10 11">NBRC 106135</strain>
    </source>
</reference>
<dbReference type="OrthoDB" id="5522855at2"/>
<evidence type="ECO:0000256" key="1">
    <source>
        <dbReference type="ARBA" id="ARBA00000085"/>
    </source>
</evidence>
<evidence type="ECO:0000256" key="4">
    <source>
        <dbReference type="ARBA" id="ARBA00022679"/>
    </source>
</evidence>
<dbReference type="InterPro" id="IPR036097">
    <property type="entry name" value="HisK_dim/P_sf"/>
</dbReference>
<dbReference type="SMART" id="SM00387">
    <property type="entry name" value="HATPase_c"/>
    <property type="match status" value="1"/>
</dbReference>
<keyword evidence="5" id="KW-0418">Kinase</keyword>
<dbReference type="PROSITE" id="PS50112">
    <property type="entry name" value="PAS"/>
    <property type="match status" value="1"/>
</dbReference>
<dbReference type="SUPFAM" id="SSF55874">
    <property type="entry name" value="ATPase domain of HSP90 chaperone/DNA topoisomerase II/histidine kinase"/>
    <property type="match status" value="1"/>
</dbReference>
<feature type="modified residue" description="4-aspartylphosphate" evidence="6">
    <location>
        <position position="58"/>
    </location>
</feature>
<dbReference type="Pfam" id="PF13188">
    <property type="entry name" value="PAS_8"/>
    <property type="match status" value="1"/>
</dbReference>
<feature type="domain" description="PAS" evidence="9">
    <location>
        <begin position="136"/>
        <end position="181"/>
    </location>
</feature>
<comment type="catalytic activity">
    <reaction evidence="1">
        <text>ATP + protein L-histidine = ADP + protein N-phospho-L-histidine.</text>
        <dbReference type="EC" id="2.7.13.3"/>
    </reaction>
</comment>
<dbReference type="Pfam" id="PF00072">
    <property type="entry name" value="Response_reg"/>
    <property type="match status" value="1"/>
</dbReference>
<dbReference type="GO" id="GO:0000155">
    <property type="term" value="F:phosphorelay sensor kinase activity"/>
    <property type="evidence" value="ECO:0007669"/>
    <property type="project" value="InterPro"/>
</dbReference>
<dbReference type="InterPro" id="IPR003594">
    <property type="entry name" value="HATPase_dom"/>
</dbReference>
<evidence type="ECO:0000256" key="3">
    <source>
        <dbReference type="ARBA" id="ARBA00022553"/>
    </source>
</evidence>
<protein>
    <recommendedName>
        <fullName evidence="2">histidine kinase</fullName>
        <ecNumber evidence="2">2.7.13.3</ecNumber>
    </recommendedName>
</protein>
<dbReference type="NCBIfam" id="TIGR00229">
    <property type="entry name" value="sensory_box"/>
    <property type="match status" value="1"/>
</dbReference>
<dbReference type="SUPFAM" id="SSF52172">
    <property type="entry name" value="CheY-like"/>
    <property type="match status" value="1"/>
</dbReference>
<comment type="caution">
    <text evidence="10">The sequence shown here is derived from an EMBL/GenBank/DDBJ whole genome shotgun (WGS) entry which is preliminary data.</text>
</comment>
<dbReference type="CDD" id="cd00156">
    <property type="entry name" value="REC"/>
    <property type="match status" value="1"/>
</dbReference>
<dbReference type="EC" id="2.7.13.3" evidence="2"/>
<dbReference type="CDD" id="cd00082">
    <property type="entry name" value="HisKA"/>
    <property type="match status" value="1"/>
</dbReference>
<accession>A0A512B8Z0</accession>
<dbReference type="InterPro" id="IPR011006">
    <property type="entry name" value="CheY-like_superfamily"/>
</dbReference>
<dbReference type="CDD" id="cd00130">
    <property type="entry name" value="PAS"/>
    <property type="match status" value="1"/>
</dbReference>
<dbReference type="PRINTS" id="PR00344">
    <property type="entry name" value="BCTRLSENSOR"/>
</dbReference>
<dbReference type="EMBL" id="BJYT01000002">
    <property type="protein sequence ID" value="GEO08399.1"/>
    <property type="molecule type" value="Genomic_DNA"/>
</dbReference>
<feature type="domain" description="Response regulatory" evidence="8">
    <location>
        <begin position="7"/>
        <end position="123"/>
    </location>
</feature>
<dbReference type="Gene3D" id="3.30.565.10">
    <property type="entry name" value="Histidine kinase-like ATPase, C-terminal domain"/>
    <property type="match status" value="1"/>
</dbReference>
<keyword evidence="11" id="KW-1185">Reference proteome</keyword>
<dbReference type="AlphaFoldDB" id="A0A512B8Z0"/>